<evidence type="ECO:0008006" key="3">
    <source>
        <dbReference type="Google" id="ProtNLM"/>
    </source>
</evidence>
<dbReference type="EMBL" id="JACPRF010000309">
    <property type="protein sequence ID" value="MBI2877249.1"/>
    <property type="molecule type" value="Genomic_DNA"/>
</dbReference>
<name>A0A932CQ62_UNCTE</name>
<evidence type="ECO:0000313" key="2">
    <source>
        <dbReference type="Proteomes" id="UP000769766"/>
    </source>
</evidence>
<accession>A0A932CQ62</accession>
<dbReference type="Proteomes" id="UP000769766">
    <property type="component" value="Unassembled WGS sequence"/>
</dbReference>
<sequence>MATWKVIHLITRLDRGGSAQNTLLTAQGHDRSRFEPLVVTGRAGRWDAQGGDQATQENLRLLEFLRRPDWAKELGAAASEQIDARFGISAMVQAVEAVYVAALREGGRK</sequence>
<organism evidence="1 2">
    <name type="scientific">Tectimicrobiota bacterium</name>
    <dbReference type="NCBI Taxonomy" id="2528274"/>
    <lineage>
        <taxon>Bacteria</taxon>
        <taxon>Pseudomonadati</taxon>
        <taxon>Nitrospinota/Tectimicrobiota group</taxon>
        <taxon>Candidatus Tectimicrobiota</taxon>
    </lineage>
</organism>
<evidence type="ECO:0000313" key="1">
    <source>
        <dbReference type="EMBL" id="MBI2877249.1"/>
    </source>
</evidence>
<reference evidence="1" key="1">
    <citation type="submission" date="2020-07" db="EMBL/GenBank/DDBJ databases">
        <title>Huge and variable diversity of episymbiotic CPR bacteria and DPANN archaea in groundwater ecosystems.</title>
        <authorList>
            <person name="He C.Y."/>
            <person name="Keren R."/>
            <person name="Whittaker M."/>
            <person name="Farag I.F."/>
            <person name="Doudna J."/>
            <person name="Cate J.H.D."/>
            <person name="Banfield J.F."/>
        </authorList>
    </citation>
    <scope>NUCLEOTIDE SEQUENCE</scope>
    <source>
        <strain evidence="1">NC_groundwater_672_Ag_B-0.1um_62_36</strain>
    </source>
</reference>
<protein>
    <recommendedName>
        <fullName evidence="3">Glycosyltransferase family 1 protein</fullName>
    </recommendedName>
</protein>
<dbReference type="AlphaFoldDB" id="A0A932CQ62"/>
<proteinExistence type="predicted"/>
<comment type="caution">
    <text evidence="1">The sequence shown here is derived from an EMBL/GenBank/DDBJ whole genome shotgun (WGS) entry which is preliminary data.</text>
</comment>
<gene>
    <name evidence="1" type="ORF">HYY20_10235</name>
</gene>